<name>A0A103XFS9_CYNCS</name>
<proteinExistence type="predicted"/>
<protein>
    <submittedName>
        <fullName evidence="2">Uncharacterized protein</fullName>
    </submittedName>
</protein>
<keyword evidence="3" id="KW-1185">Reference proteome</keyword>
<evidence type="ECO:0000313" key="2">
    <source>
        <dbReference type="EMBL" id="KVH89864.1"/>
    </source>
</evidence>
<accession>A0A103XFS9</accession>
<gene>
    <name evidence="2" type="ORF">Ccrd_008139</name>
</gene>
<dbReference type="AlphaFoldDB" id="A0A103XFS9"/>
<evidence type="ECO:0000256" key="1">
    <source>
        <dbReference type="SAM" id="MobiDB-lite"/>
    </source>
</evidence>
<dbReference type="Gramene" id="KVH89864">
    <property type="protein sequence ID" value="KVH89864"/>
    <property type="gene ID" value="Ccrd_008139"/>
</dbReference>
<evidence type="ECO:0000313" key="3">
    <source>
        <dbReference type="Proteomes" id="UP000243975"/>
    </source>
</evidence>
<sequence>MVCQITNCCCSFGTMENSSPVHAYEVLGQPGAQASRKGLHLHDTFSDELKYVSHKGRHSLLKYQLPGGEKKKEEGSAGGSRS</sequence>
<feature type="region of interest" description="Disordered" evidence="1">
    <location>
        <begin position="62"/>
        <end position="82"/>
    </location>
</feature>
<reference evidence="2 3" key="1">
    <citation type="journal article" date="2016" name="Sci. Rep.">
        <title>The genome sequence of the outbreeding globe artichoke constructed de novo incorporating a phase-aware low-pass sequencing strategy of F1 progeny.</title>
        <authorList>
            <person name="Scaglione D."/>
            <person name="Reyes-Chin-Wo S."/>
            <person name="Acquadro A."/>
            <person name="Froenicke L."/>
            <person name="Portis E."/>
            <person name="Beitel C."/>
            <person name="Tirone M."/>
            <person name="Mauro R."/>
            <person name="Lo Monaco A."/>
            <person name="Mauromicale G."/>
            <person name="Faccioli P."/>
            <person name="Cattivelli L."/>
            <person name="Rieseberg L."/>
            <person name="Michelmore R."/>
            <person name="Lanteri S."/>
        </authorList>
    </citation>
    <scope>NUCLEOTIDE SEQUENCE [LARGE SCALE GENOMIC DNA]</scope>
    <source>
        <strain evidence="2">2C</strain>
    </source>
</reference>
<dbReference type="Proteomes" id="UP000243975">
    <property type="component" value="Unassembled WGS sequence"/>
</dbReference>
<organism evidence="2 3">
    <name type="scientific">Cynara cardunculus var. scolymus</name>
    <name type="common">Globe artichoke</name>
    <name type="synonym">Cynara scolymus</name>
    <dbReference type="NCBI Taxonomy" id="59895"/>
    <lineage>
        <taxon>Eukaryota</taxon>
        <taxon>Viridiplantae</taxon>
        <taxon>Streptophyta</taxon>
        <taxon>Embryophyta</taxon>
        <taxon>Tracheophyta</taxon>
        <taxon>Spermatophyta</taxon>
        <taxon>Magnoliopsida</taxon>
        <taxon>eudicotyledons</taxon>
        <taxon>Gunneridae</taxon>
        <taxon>Pentapetalae</taxon>
        <taxon>asterids</taxon>
        <taxon>campanulids</taxon>
        <taxon>Asterales</taxon>
        <taxon>Asteraceae</taxon>
        <taxon>Carduoideae</taxon>
        <taxon>Cardueae</taxon>
        <taxon>Carduinae</taxon>
        <taxon>Cynara</taxon>
    </lineage>
</organism>
<comment type="caution">
    <text evidence="2">The sequence shown here is derived from an EMBL/GenBank/DDBJ whole genome shotgun (WGS) entry which is preliminary data.</text>
</comment>
<dbReference type="EMBL" id="LEKV01005130">
    <property type="protein sequence ID" value="KVH89864.1"/>
    <property type="molecule type" value="Genomic_DNA"/>
</dbReference>